<dbReference type="GO" id="GO:0005739">
    <property type="term" value="C:mitochondrion"/>
    <property type="evidence" value="ECO:0007669"/>
    <property type="project" value="UniProtKB-SubCell"/>
</dbReference>
<reference evidence="9 10" key="1">
    <citation type="journal article" date="2012" name="Genome Biol.">
        <title>Sequencing three crocodilian genomes to illuminate the evolution of archosaurs and amniotes.</title>
        <authorList>
            <person name="St John J.A."/>
            <person name="Braun E.L."/>
            <person name="Isberg S.R."/>
            <person name="Miles L.G."/>
            <person name="Chong A.Y."/>
            <person name="Gongora J."/>
            <person name="Dalzell P."/>
            <person name="Moran C."/>
            <person name="Bed'hom B."/>
            <person name="Abzhanov A."/>
            <person name="Burgess S.C."/>
            <person name="Cooksey A.M."/>
            <person name="Castoe T.A."/>
            <person name="Crawford N.G."/>
            <person name="Densmore L.D."/>
            <person name="Drew J.C."/>
            <person name="Edwards S.V."/>
            <person name="Faircloth B.C."/>
            <person name="Fujita M.K."/>
            <person name="Greenwold M.J."/>
            <person name="Hoffmann F.G."/>
            <person name="Howard J.M."/>
            <person name="Iguchi T."/>
            <person name="Janes D.E."/>
            <person name="Khan S.Y."/>
            <person name="Kohno S."/>
            <person name="de Koning A.J."/>
            <person name="Lance S.L."/>
            <person name="McCarthy F.M."/>
            <person name="McCormack J.E."/>
            <person name="Merchant M.E."/>
            <person name="Peterson D.G."/>
            <person name="Pollock D.D."/>
            <person name="Pourmand N."/>
            <person name="Raney B.J."/>
            <person name="Roessler K.A."/>
            <person name="Sanford J.R."/>
            <person name="Sawyer R.H."/>
            <person name="Schmidt C.J."/>
            <person name="Triplett E.W."/>
            <person name="Tuberville T.D."/>
            <person name="Venegas-Anaya M."/>
            <person name="Howard J.T."/>
            <person name="Jarvis E.D."/>
            <person name="Guillette L.J.Jr."/>
            <person name="Glenn T.C."/>
            <person name="Green R.E."/>
            <person name="Ray D.A."/>
        </authorList>
    </citation>
    <scope>NUCLEOTIDE SEQUENCE [LARGE SCALE GENOMIC DNA]</scope>
    <source>
        <strain evidence="9">KSC_2009_1</strain>
    </source>
</reference>
<dbReference type="InterPro" id="IPR022154">
    <property type="entry name" value="TRAK1/2_C"/>
</dbReference>
<sequence>MQLGADGRREAALGEAVWDEEGILQLLRAPSLLLGAGGQGCTPHMAAGSPFQDLPAATLLHASQDPSGSSVGRCHDATTITDLCNSGNIPEVEIISLLGEQLPRYTLRADTVFGYDHDDWLHVPLVPPEVPAHLTPQQIEETLQYFLLCSERVSRITKTYHDIDAVTNLLDEKERDLELAARIGQSLLKHNQSLTERNELLEEQLDVAKEEIAQLRHEVSMRDDLLHIYTNTTEECEPVSVASMPLPRRESSLSLHQYFQYDTLQQKLKVLEEENQKLRLEATNIATETCHYEDQEQQLMIDCVEQFSEASRQVAFLSEELARKVEDTVRQQEEISQLLAQVVDLQQKCRVHGTEMEELQQHLATAKEIQQQLRTELQDLQEKYTECGGMLHEAQEEIRSLRNCSLPNSTINRYSSCSLLPMDSLAAEIKGTMRKGNDSSSSLEYKSYLRVFETVKAANQVFKAKSRSESPLTLSGSKQSSAVPSMGCSHVSTPRTSCYGSDSASLGPEERGLVLENMESGQGEGGEEKRRGMPGTPGRHDLEAALQRLSARQENHTSECSFFEMERERKLKRLKDAESSSGFLTPNESILSTGTNYSGSSEHTGGSGFSLGSLSYLPDKLQIVKPLEGSVTLHHWQELAKPNLGGILDPRPGVLTKHFRQLDVDLEEVYNLNDLEEDDVDLGSFQALANSTPSRAKEHSNLFHSVNNLPQTQSTYTITTCHILYPSNEITTVTPSLYNTVVSSCGPVERLIAASAVPQCCPLEQSPRVLERIPQVLRAPLGLVTLLREHGISATVQSGETQPVCQAPETSSWLPPSLAPLRLQRDSLHRRSLHGFSLAQPFLSNSERDDCRASGLSGCQSRSNIFSLNLVEKLKRLGLDKVVARGEASYRQGAESKQPSKTLTTTVLQ</sequence>
<dbReference type="GO" id="GO:0006605">
    <property type="term" value="P:protein targeting"/>
    <property type="evidence" value="ECO:0007669"/>
    <property type="project" value="TreeGrafter"/>
</dbReference>
<name>A0A151PCC7_ALLMI</name>
<dbReference type="Proteomes" id="UP000050525">
    <property type="component" value="Unassembled WGS sequence"/>
</dbReference>
<evidence type="ECO:0000256" key="6">
    <source>
        <dbReference type="SAM" id="MobiDB-lite"/>
    </source>
</evidence>
<evidence type="ECO:0000256" key="2">
    <source>
        <dbReference type="ARBA" id="ARBA00007007"/>
    </source>
</evidence>
<feature type="region of interest" description="Disordered" evidence="6">
    <location>
        <begin position="465"/>
        <end position="540"/>
    </location>
</feature>
<protein>
    <recommendedName>
        <fullName evidence="11">Huntingtin-associated protein 1</fullName>
    </recommendedName>
</protein>
<comment type="similarity">
    <text evidence="2">Belongs to the milton family.</text>
</comment>
<feature type="coiled-coil region" evidence="5">
    <location>
        <begin position="261"/>
        <end position="288"/>
    </location>
</feature>
<keyword evidence="4" id="KW-0496">Mitochondrion</keyword>
<dbReference type="EMBL" id="AKHW03000499">
    <property type="protein sequence ID" value="KYO46693.1"/>
    <property type="molecule type" value="Genomic_DNA"/>
</dbReference>
<keyword evidence="3 5" id="KW-0175">Coiled coil</keyword>
<evidence type="ECO:0000259" key="8">
    <source>
        <dbReference type="SMART" id="SM01424"/>
    </source>
</evidence>
<dbReference type="PANTHER" id="PTHR15751">
    <property type="entry name" value="TRAFFICKING KINESIN-BINDING PROTEIN"/>
    <property type="match status" value="1"/>
</dbReference>
<feature type="compositionally biased region" description="Polar residues" evidence="6">
    <location>
        <begin position="490"/>
        <end position="504"/>
    </location>
</feature>
<feature type="coiled-coil region" evidence="5">
    <location>
        <begin position="191"/>
        <end position="218"/>
    </location>
</feature>
<evidence type="ECO:0000256" key="1">
    <source>
        <dbReference type="ARBA" id="ARBA00004173"/>
    </source>
</evidence>
<dbReference type="GO" id="GO:0017022">
    <property type="term" value="F:myosin binding"/>
    <property type="evidence" value="ECO:0007669"/>
    <property type="project" value="TreeGrafter"/>
</dbReference>
<feature type="domain" description="HAP1 N-terminal" evidence="8">
    <location>
        <begin position="99"/>
        <end position="404"/>
    </location>
</feature>
<dbReference type="AlphaFoldDB" id="A0A151PCC7"/>
<evidence type="ECO:0008006" key="11">
    <source>
        <dbReference type="Google" id="ProtNLM"/>
    </source>
</evidence>
<dbReference type="GO" id="GO:0047496">
    <property type="term" value="P:vesicle transport along microtubule"/>
    <property type="evidence" value="ECO:0007669"/>
    <property type="project" value="TreeGrafter"/>
</dbReference>
<dbReference type="InterPro" id="IPR006933">
    <property type="entry name" value="HAP1_N"/>
</dbReference>
<dbReference type="SMART" id="SM01424">
    <property type="entry name" value="HAP1_N"/>
    <property type="match status" value="1"/>
</dbReference>
<dbReference type="SMART" id="SM01423">
    <property type="entry name" value="Milton"/>
    <property type="match status" value="1"/>
</dbReference>
<dbReference type="GO" id="GO:1904115">
    <property type="term" value="C:axon cytoplasm"/>
    <property type="evidence" value="ECO:0007669"/>
    <property type="project" value="GOC"/>
</dbReference>
<dbReference type="InterPro" id="IPR051946">
    <property type="entry name" value="Intracell_Traff-Reg"/>
</dbReference>
<evidence type="ECO:0000256" key="4">
    <source>
        <dbReference type="ARBA" id="ARBA00023128"/>
    </source>
</evidence>
<dbReference type="PANTHER" id="PTHR15751:SF14">
    <property type="entry name" value="HUNTINGTIN-ASSOCIATED PROTEIN 1"/>
    <property type="match status" value="1"/>
</dbReference>
<dbReference type="GO" id="GO:0098957">
    <property type="term" value="P:anterograde axonal transport of mitochondrion"/>
    <property type="evidence" value="ECO:0007669"/>
    <property type="project" value="TreeGrafter"/>
</dbReference>
<evidence type="ECO:0000313" key="9">
    <source>
        <dbReference type="EMBL" id="KYO46693.1"/>
    </source>
</evidence>
<dbReference type="GO" id="GO:0030425">
    <property type="term" value="C:dendrite"/>
    <property type="evidence" value="ECO:0007669"/>
    <property type="project" value="TreeGrafter"/>
</dbReference>
<dbReference type="GO" id="GO:0048311">
    <property type="term" value="P:mitochondrion distribution"/>
    <property type="evidence" value="ECO:0007669"/>
    <property type="project" value="TreeGrafter"/>
</dbReference>
<dbReference type="GO" id="GO:0005102">
    <property type="term" value="F:signaling receptor binding"/>
    <property type="evidence" value="ECO:0007669"/>
    <property type="project" value="TreeGrafter"/>
</dbReference>
<comment type="caution">
    <text evidence="9">The sequence shown here is derived from an EMBL/GenBank/DDBJ whole genome shotgun (WGS) entry which is preliminary data.</text>
</comment>
<dbReference type="STRING" id="8496.A0A151PCC7"/>
<accession>A0A151PCC7</accession>
<dbReference type="GO" id="GO:0022008">
    <property type="term" value="P:neurogenesis"/>
    <property type="evidence" value="ECO:0007669"/>
    <property type="project" value="TreeGrafter"/>
</dbReference>
<dbReference type="PhylomeDB" id="A0A151PCC7"/>
<evidence type="ECO:0000256" key="3">
    <source>
        <dbReference type="ARBA" id="ARBA00023054"/>
    </source>
</evidence>
<comment type="subcellular location">
    <subcellularLocation>
        <location evidence="1">Mitochondrion</location>
    </subcellularLocation>
</comment>
<evidence type="ECO:0000256" key="5">
    <source>
        <dbReference type="SAM" id="Coils"/>
    </source>
</evidence>
<dbReference type="Pfam" id="PF04849">
    <property type="entry name" value="HAP1_N"/>
    <property type="match status" value="1"/>
</dbReference>
<feature type="compositionally biased region" description="Polar residues" evidence="6">
    <location>
        <begin position="469"/>
        <end position="483"/>
    </location>
</feature>
<organism evidence="9 10">
    <name type="scientific">Alligator mississippiensis</name>
    <name type="common">American alligator</name>
    <dbReference type="NCBI Taxonomy" id="8496"/>
    <lineage>
        <taxon>Eukaryota</taxon>
        <taxon>Metazoa</taxon>
        <taxon>Chordata</taxon>
        <taxon>Craniata</taxon>
        <taxon>Vertebrata</taxon>
        <taxon>Euteleostomi</taxon>
        <taxon>Archelosauria</taxon>
        <taxon>Archosauria</taxon>
        <taxon>Crocodylia</taxon>
        <taxon>Alligatoridae</taxon>
        <taxon>Alligatorinae</taxon>
        <taxon>Alligator</taxon>
    </lineage>
</organism>
<dbReference type="GO" id="GO:0048011">
    <property type="term" value="P:neurotrophin TRK receptor signaling pathway"/>
    <property type="evidence" value="ECO:0007669"/>
    <property type="project" value="TreeGrafter"/>
</dbReference>
<gene>
    <name evidence="9" type="ORF">Y1Q_0018438</name>
</gene>
<evidence type="ECO:0000313" key="10">
    <source>
        <dbReference type="Proteomes" id="UP000050525"/>
    </source>
</evidence>
<dbReference type="eggNOG" id="KOG4360">
    <property type="taxonomic scope" value="Eukaryota"/>
</dbReference>
<dbReference type="GO" id="GO:0031410">
    <property type="term" value="C:cytoplasmic vesicle"/>
    <property type="evidence" value="ECO:0007669"/>
    <property type="project" value="TreeGrafter"/>
</dbReference>
<keyword evidence="10" id="KW-1185">Reference proteome</keyword>
<evidence type="ECO:0000259" key="7">
    <source>
        <dbReference type="SMART" id="SM01423"/>
    </source>
</evidence>
<feature type="coiled-coil region" evidence="5">
    <location>
        <begin position="328"/>
        <end position="397"/>
    </location>
</feature>
<feature type="domain" description="Trafficking kinesin-binding protein C-terminal" evidence="7">
    <location>
        <begin position="465"/>
        <end position="630"/>
    </location>
</feature>
<dbReference type="Pfam" id="PF12448">
    <property type="entry name" value="Milton"/>
    <property type="match status" value="1"/>
</dbReference>
<proteinExistence type="inferred from homology"/>